<proteinExistence type="predicted"/>
<gene>
    <name evidence="1" type="ORF">PBRASI_LOCUS11805</name>
</gene>
<organism evidence="1 2">
    <name type="scientific">Paraglomus brasilianum</name>
    <dbReference type="NCBI Taxonomy" id="144538"/>
    <lineage>
        <taxon>Eukaryota</taxon>
        <taxon>Fungi</taxon>
        <taxon>Fungi incertae sedis</taxon>
        <taxon>Mucoromycota</taxon>
        <taxon>Glomeromycotina</taxon>
        <taxon>Glomeromycetes</taxon>
        <taxon>Paraglomerales</taxon>
        <taxon>Paraglomeraceae</taxon>
        <taxon>Paraglomus</taxon>
    </lineage>
</organism>
<evidence type="ECO:0000313" key="2">
    <source>
        <dbReference type="Proteomes" id="UP000789739"/>
    </source>
</evidence>
<keyword evidence="2" id="KW-1185">Reference proteome</keyword>
<protein>
    <submittedName>
        <fullName evidence="1">4283_t:CDS:1</fullName>
    </submittedName>
</protein>
<dbReference type="EMBL" id="CAJVPI010006966">
    <property type="protein sequence ID" value="CAG8680977.1"/>
    <property type="molecule type" value="Genomic_DNA"/>
</dbReference>
<dbReference type="AlphaFoldDB" id="A0A9N9EM06"/>
<sequence>DLTNEVTNVNDELNDTEKARNSEENDIICFSIKHNLYDKLVKSEKYPVE</sequence>
<accession>A0A9N9EM06</accession>
<dbReference type="Proteomes" id="UP000789739">
    <property type="component" value="Unassembled WGS sequence"/>
</dbReference>
<evidence type="ECO:0000313" key="1">
    <source>
        <dbReference type="EMBL" id="CAG8680977.1"/>
    </source>
</evidence>
<feature type="non-terminal residue" evidence="1">
    <location>
        <position position="1"/>
    </location>
</feature>
<comment type="caution">
    <text evidence="1">The sequence shown here is derived from an EMBL/GenBank/DDBJ whole genome shotgun (WGS) entry which is preliminary data.</text>
</comment>
<feature type="non-terminal residue" evidence="1">
    <location>
        <position position="49"/>
    </location>
</feature>
<name>A0A9N9EM06_9GLOM</name>
<reference evidence="1" key="1">
    <citation type="submission" date="2021-06" db="EMBL/GenBank/DDBJ databases">
        <authorList>
            <person name="Kallberg Y."/>
            <person name="Tangrot J."/>
            <person name="Rosling A."/>
        </authorList>
    </citation>
    <scope>NUCLEOTIDE SEQUENCE</scope>
    <source>
        <strain evidence="1">BR232B</strain>
    </source>
</reference>